<dbReference type="SUPFAM" id="SSF103473">
    <property type="entry name" value="MFS general substrate transporter"/>
    <property type="match status" value="2"/>
</dbReference>
<dbReference type="Pfam" id="PF00083">
    <property type="entry name" value="Sugar_tr"/>
    <property type="match status" value="2"/>
</dbReference>
<feature type="transmembrane region" description="Helical" evidence="19">
    <location>
        <begin position="1275"/>
        <end position="1297"/>
    </location>
</feature>
<evidence type="ECO:0000256" key="7">
    <source>
        <dbReference type="ARBA" id="ARBA00022723"/>
    </source>
</evidence>
<keyword evidence="5" id="KW-0813">Transport</keyword>
<feature type="transmembrane region" description="Helical" evidence="19">
    <location>
        <begin position="1378"/>
        <end position="1399"/>
    </location>
</feature>
<dbReference type="InterPro" id="IPR005829">
    <property type="entry name" value="Sugar_transporter_CS"/>
</dbReference>
<evidence type="ECO:0000256" key="18">
    <source>
        <dbReference type="PIRSR" id="PIRSR604294-1"/>
    </source>
</evidence>
<feature type="transmembrane region" description="Helical" evidence="19">
    <location>
        <begin position="642"/>
        <end position="663"/>
    </location>
</feature>
<evidence type="ECO:0000256" key="6">
    <source>
        <dbReference type="ARBA" id="ARBA00022692"/>
    </source>
</evidence>
<feature type="domain" description="Major facilitator superfamily (MFS) profile" evidence="20">
    <location>
        <begin position="961"/>
        <end position="1403"/>
    </location>
</feature>
<protein>
    <recommendedName>
        <fullName evidence="17">Hexose transporter 1</fullName>
    </recommendedName>
</protein>
<evidence type="ECO:0000256" key="14">
    <source>
        <dbReference type="ARBA" id="ARBA00044662"/>
    </source>
</evidence>
<feature type="transmembrane region" description="Helical" evidence="19">
    <location>
        <begin position="955"/>
        <end position="974"/>
    </location>
</feature>
<feature type="transmembrane region" description="Helical" evidence="19">
    <location>
        <begin position="1036"/>
        <end position="1053"/>
    </location>
</feature>
<evidence type="ECO:0000313" key="22">
    <source>
        <dbReference type="Proteomes" id="UP000604046"/>
    </source>
</evidence>
<evidence type="ECO:0000256" key="19">
    <source>
        <dbReference type="SAM" id="Phobius"/>
    </source>
</evidence>
<feature type="transmembrane region" description="Helical" evidence="19">
    <location>
        <begin position="1095"/>
        <end position="1116"/>
    </location>
</feature>
<comment type="catalytic activity">
    <reaction evidence="13">
        <text>D-xylose(out) = D-xylose(in)</text>
        <dbReference type="Rhea" id="RHEA:78427"/>
        <dbReference type="ChEBI" id="CHEBI:53455"/>
    </reaction>
    <physiologicalReaction direction="left-to-right" evidence="13">
        <dbReference type="Rhea" id="RHEA:78428"/>
    </physiologicalReaction>
</comment>
<dbReference type="PRINTS" id="PR00171">
    <property type="entry name" value="SUGRTRNSPORT"/>
</dbReference>
<feature type="transmembrane region" description="Helical" evidence="19">
    <location>
        <begin position="1309"/>
        <end position="1335"/>
    </location>
</feature>
<keyword evidence="9 18" id="KW-0408">Iron</keyword>
<feature type="transmembrane region" description="Helical" evidence="19">
    <location>
        <begin position="856"/>
        <end position="882"/>
    </location>
</feature>
<dbReference type="PROSITE" id="PS50850">
    <property type="entry name" value="MFS"/>
    <property type="match status" value="2"/>
</dbReference>
<feature type="transmembrane region" description="Helical" evidence="19">
    <location>
        <begin position="1122"/>
        <end position="1145"/>
    </location>
</feature>
<gene>
    <name evidence="21" type="primary">rco-3</name>
    <name evidence="21" type="ORF">SNAT2548_LOCUS7854</name>
</gene>
<evidence type="ECO:0000256" key="3">
    <source>
        <dbReference type="ARBA" id="ARBA00010992"/>
    </source>
</evidence>
<evidence type="ECO:0000256" key="9">
    <source>
        <dbReference type="ARBA" id="ARBA00023004"/>
    </source>
</evidence>
<evidence type="ECO:0000256" key="12">
    <source>
        <dbReference type="ARBA" id="ARBA00044648"/>
    </source>
</evidence>
<comment type="catalytic activity">
    <reaction evidence="12">
        <text>D-glucose(out) = D-glucose(in)</text>
        <dbReference type="Rhea" id="RHEA:60376"/>
        <dbReference type="ChEBI" id="CHEBI:4167"/>
    </reaction>
    <physiologicalReaction direction="left-to-right" evidence="12">
        <dbReference type="Rhea" id="RHEA:60377"/>
    </physiologicalReaction>
</comment>
<proteinExistence type="inferred from homology"/>
<dbReference type="Proteomes" id="UP000604046">
    <property type="component" value="Unassembled WGS sequence"/>
</dbReference>
<dbReference type="Gene3D" id="1.20.1250.20">
    <property type="entry name" value="MFS general substrate transporter like domains"/>
    <property type="match status" value="2"/>
</dbReference>
<dbReference type="NCBIfam" id="TIGR00879">
    <property type="entry name" value="SP"/>
    <property type="match status" value="2"/>
</dbReference>
<evidence type="ECO:0000313" key="21">
    <source>
        <dbReference type="EMBL" id="CAE7218446.1"/>
    </source>
</evidence>
<evidence type="ECO:0000256" key="16">
    <source>
        <dbReference type="ARBA" id="ARBA00044710"/>
    </source>
</evidence>
<dbReference type="GO" id="GO:0016702">
    <property type="term" value="F:oxidoreductase activity, acting on single donors with incorporation of molecular oxygen, incorporation of two atoms of oxygen"/>
    <property type="evidence" value="ECO:0007669"/>
    <property type="project" value="InterPro"/>
</dbReference>
<evidence type="ECO:0000256" key="2">
    <source>
        <dbReference type="ARBA" id="ARBA00006787"/>
    </source>
</evidence>
<comment type="subunit">
    <text evidence="4">Homodimer.</text>
</comment>
<evidence type="ECO:0000256" key="4">
    <source>
        <dbReference type="ARBA" id="ARBA00011738"/>
    </source>
</evidence>
<evidence type="ECO:0000256" key="13">
    <source>
        <dbReference type="ARBA" id="ARBA00044656"/>
    </source>
</evidence>
<dbReference type="EMBL" id="CAJNDS010000559">
    <property type="protein sequence ID" value="CAE7218446.1"/>
    <property type="molecule type" value="Genomic_DNA"/>
</dbReference>
<dbReference type="InterPro" id="IPR005828">
    <property type="entry name" value="MFS_sugar_transport-like"/>
</dbReference>
<sequence>MRSASVAAFFTSVSGHVTPLPSTFPNSQHLLFESVKEDVEGVEMQVTSGAFPDWLQGTKYNNGFGLFETCPADEDCFSINHLADVMSYYSKMEINNGTVRLWSKIQKTKYWQDAQRSKPTYRTFNGTEPPFTAAETIDTLTHPFKTNDNLNVAILQLTTSGRMFGVSDMKGFNEAYENLDYVSGLKLTEKNKPAISKLPLLGIDVVTCAHIGNTLGDKYVYGYNYLLIDGPENDLAVWRVDMTQPDGGAGSSLVREWMGTVKVPGATHISYMHTFANTKNYLVFVGSAFQYNIEGILRYTNIMKAMEWHPEKKNMLWVYEKASGKFIKTFTSDAFWFYHLVNCYEDGSKVVLDINTVDYRHIETAFANEKLRYDYPWEFEEKPTIRIVVDTAAEAGTHFPYEILGPSMDLTTIHPYLHGQDYQYTWGLSWSGKHLWWDNIVKFDVQSKQIVATWHMEDHYPGELIAVPRPGAEYEDDVVILVTMLGGDSGTSYLMAMDGRDLSPLAEARSPFPLPFGSHGCWQGADKSRGCVGETTADPFGKPVQFKKRAVQEGFTVNGFNIGAAVAAVLAGHHLVDKHGRRPALFIGSLLFAVGGGVQTAAQNTIMLIIGRVIAGVGVGITSSAGPAFISEVAPEKIRGMLVGIYQNNVCLAIVAAAVLNYAVHDATWGWRLSLGLQVAMGLLVVLGLYFVCETPRFLESAGRSDAALRVLTRLRAGDKDAAAHELKEVRAEIDTEKAAGDATWSEVFTVPFFRNVVIIGCAVQFFQIMTGINAIVSFSGTLFQALGLHGITFSIIPFVAFTIGNAVGSCLLVDRVGRRPLLLYGMVAMCVTMLVGGGVAVLAQDPDGQIGTAAGYTIVSMIVAYMFSFGISWGFGAWLYISEIMPLRVRGKAVGLCTAMNWGPANQVVAGLLSSELQFSGMAEPVAIRGVTSAVEAQAALSEKPVPKADGWKNAYAALICAFVASTGFFHGYDNGVVNDVFTMPSFRGMMGWPEEDNPTVAFWEGFTVNGFNIGAAIAAVLAGHLLVDKHGRRPALFIGSLLFAVGGGVQTSAQNTIMLIIGRVVAGVGVGITSSAGPAFISEVAPEKIRGMLVGIYQNNVCLAIVAAAVLNYAVHDATWGWRLSLGLQVAMGLLVVFGLYFVCETPRFLESAGRSDAALRVLTRLRAGDQDAAAHELKEVRAEIDTERAAGEATWSEVFTVPFFRNVVIIGCAVQFFQIMTGINAIVSFSGTLFQALGLHGITFSIIPFVAFTIGNAVGSCLLVDRVGRRPLLLYGMVAMCVTMLVGGGVAVLAQDPDGQIGTAAGYTIVSMIVAYMFSFGISWGFGAWLYISEIMPLRVRGKAVGLCTAMNWGPANVMSAFLTPQMIASPLGPGGTLIFFGCVCLAVIPFVLTCVPETKGKTLEEIVPLFRFSGWKGFKSFAQARI</sequence>
<feature type="transmembrane region" description="Helical" evidence="19">
    <location>
        <begin position="1210"/>
        <end position="1233"/>
    </location>
</feature>
<keyword evidence="22" id="KW-1185">Reference proteome</keyword>
<keyword evidence="10 19" id="KW-0472">Membrane</keyword>
<feature type="transmembrane region" description="Helical" evidence="19">
    <location>
        <begin position="669"/>
        <end position="692"/>
    </location>
</feature>
<feature type="domain" description="Major facilitator superfamily (MFS) profile" evidence="20">
    <location>
        <begin position="478"/>
        <end position="949"/>
    </location>
</feature>
<evidence type="ECO:0000256" key="5">
    <source>
        <dbReference type="ARBA" id="ARBA00022448"/>
    </source>
</evidence>
<dbReference type="InterPro" id="IPR036259">
    <property type="entry name" value="MFS_trans_sf"/>
</dbReference>
<dbReference type="InterPro" id="IPR003663">
    <property type="entry name" value="Sugar/inositol_transpt"/>
</dbReference>
<comment type="caution">
    <text evidence="21">The sequence shown here is derived from an EMBL/GenBank/DDBJ whole genome shotgun (WGS) entry which is preliminary data.</text>
</comment>
<comment type="cofactor">
    <cofactor evidence="18">
        <name>Fe(2+)</name>
        <dbReference type="ChEBI" id="CHEBI:29033"/>
    </cofactor>
    <text evidence="18">Binds 1 Fe(2+) ion per subunit.</text>
</comment>
<dbReference type="Pfam" id="PF03055">
    <property type="entry name" value="RPE65"/>
    <property type="match status" value="1"/>
</dbReference>
<organism evidence="21 22">
    <name type="scientific">Symbiodinium natans</name>
    <dbReference type="NCBI Taxonomy" id="878477"/>
    <lineage>
        <taxon>Eukaryota</taxon>
        <taxon>Sar</taxon>
        <taxon>Alveolata</taxon>
        <taxon>Dinophyceae</taxon>
        <taxon>Suessiales</taxon>
        <taxon>Symbiodiniaceae</taxon>
        <taxon>Symbiodinium</taxon>
    </lineage>
</organism>
<comment type="catalytic activity">
    <reaction evidence="11">
        <text>D-galactose(in) = D-galactose(out)</text>
        <dbReference type="Rhea" id="RHEA:34915"/>
        <dbReference type="ChEBI" id="CHEBI:4139"/>
    </reaction>
    <physiologicalReaction direction="right-to-left" evidence="11">
        <dbReference type="Rhea" id="RHEA:34917"/>
    </physiologicalReaction>
</comment>
<feature type="binding site" evidence="18">
    <location>
        <position position="273"/>
    </location>
    <ligand>
        <name>Fe cation</name>
        <dbReference type="ChEBI" id="CHEBI:24875"/>
        <note>catalytic</note>
    </ligand>
</feature>
<keyword evidence="7 18" id="KW-0479">Metal-binding</keyword>
<feature type="transmembrane region" description="Helical" evidence="19">
    <location>
        <begin position="1008"/>
        <end position="1029"/>
    </location>
</feature>
<comment type="catalytic activity">
    <reaction evidence="14">
        <text>D-mannose(out) = D-mannose(in)</text>
        <dbReference type="Rhea" id="RHEA:78391"/>
        <dbReference type="ChEBI" id="CHEBI:4208"/>
    </reaction>
    <physiologicalReaction direction="left-to-right" evidence="14">
        <dbReference type="Rhea" id="RHEA:78392"/>
    </physiologicalReaction>
</comment>
<dbReference type="PROSITE" id="PS00217">
    <property type="entry name" value="SUGAR_TRANSPORT_2"/>
    <property type="match status" value="2"/>
</dbReference>
<dbReference type="PANTHER" id="PTHR48022">
    <property type="entry name" value="PLASTIDIC GLUCOSE TRANSPORTER 4"/>
    <property type="match status" value="1"/>
</dbReference>
<dbReference type="OrthoDB" id="407010at2759"/>
<dbReference type="InterPro" id="IPR050360">
    <property type="entry name" value="MFS_Sugar_Transporters"/>
</dbReference>
<feature type="transmembrane region" description="Helical" evidence="19">
    <location>
        <begin position="822"/>
        <end position="844"/>
    </location>
</feature>
<feature type="transmembrane region" description="Helical" evidence="19">
    <location>
        <begin position="792"/>
        <end position="815"/>
    </location>
</feature>
<comment type="catalytic activity">
    <reaction evidence="16">
        <text>D-fructose(out) = D-fructose(in)</text>
        <dbReference type="Rhea" id="RHEA:60372"/>
        <dbReference type="ChEBI" id="CHEBI:37721"/>
    </reaction>
    <physiologicalReaction direction="left-to-right" evidence="16">
        <dbReference type="Rhea" id="RHEA:60373"/>
    </physiologicalReaction>
</comment>
<comment type="similarity">
    <text evidence="2">Belongs to the carotenoid oxygenase family.</text>
</comment>
<evidence type="ECO:0000259" key="20">
    <source>
        <dbReference type="PROSITE" id="PS50850"/>
    </source>
</evidence>
<keyword evidence="8 19" id="KW-1133">Transmembrane helix</keyword>
<evidence type="ECO:0000256" key="8">
    <source>
        <dbReference type="ARBA" id="ARBA00022989"/>
    </source>
</evidence>
<comment type="similarity">
    <text evidence="3">Belongs to the major facilitator superfamily. Sugar transporter (TC 2.A.1.1) family.</text>
</comment>
<feature type="transmembrane region" description="Helical" evidence="19">
    <location>
        <begin position="583"/>
        <end position="602"/>
    </location>
</feature>
<dbReference type="InterPro" id="IPR004294">
    <property type="entry name" value="Carotenoid_Oase"/>
</dbReference>
<evidence type="ECO:0000256" key="11">
    <source>
        <dbReference type="ARBA" id="ARBA00044637"/>
    </source>
</evidence>
<reference evidence="21" key="1">
    <citation type="submission" date="2021-02" db="EMBL/GenBank/DDBJ databases">
        <authorList>
            <person name="Dougan E. K."/>
            <person name="Rhodes N."/>
            <person name="Thang M."/>
            <person name="Chan C."/>
        </authorList>
    </citation>
    <scope>NUCLEOTIDE SEQUENCE</scope>
</reference>
<feature type="binding site" evidence="18">
    <location>
        <position position="519"/>
    </location>
    <ligand>
        <name>Fe cation</name>
        <dbReference type="ChEBI" id="CHEBI:24875"/>
        <note>catalytic</note>
    </ligand>
</feature>
<dbReference type="PANTHER" id="PTHR48022:SF2">
    <property type="entry name" value="PLASTIDIC GLUCOSE TRANSPORTER 4"/>
    <property type="match status" value="1"/>
</dbReference>
<dbReference type="GO" id="GO:0016020">
    <property type="term" value="C:membrane"/>
    <property type="evidence" value="ECO:0007669"/>
    <property type="project" value="UniProtKB-SubCell"/>
</dbReference>
<name>A0A812K6S2_9DINO</name>
<feature type="transmembrane region" description="Helical" evidence="19">
    <location>
        <begin position="1347"/>
        <end position="1366"/>
    </location>
</feature>
<evidence type="ECO:0000256" key="15">
    <source>
        <dbReference type="ARBA" id="ARBA00044668"/>
    </source>
</evidence>
<feature type="transmembrane region" description="Helical" evidence="19">
    <location>
        <begin position="555"/>
        <end position="576"/>
    </location>
</feature>
<comment type="catalytic activity">
    <reaction evidence="15">
        <text>D-glucosamine(out) = D-glucosamine(in)</text>
        <dbReference type="Rhea" id="RHEA:78423"/>
        <dbReference type="ChEBI" id="CHEBI:58723"/>
    </reaction>
    <physiologicalReaction direction="left-to-right" evidence="15">
        <dbReference type="Rhea" id="RHEA:78424"/>
    </physiologicalReaction>
</comment>
<feature type="transmembrane region" description="Helical" evidence="19">
    <location>
        <begin position="1059"/>
        <end position="1083"/>
    </location>
</feature>
<evidence type="ECO:0000256" key="17">
    <source>
        <dbReference type="ARBA" id="ARBA00044780"/>
    </source>
</evidence>
<dbReference type="FunFam" id="1.20.1250.20:FF:000134">
    <property type="entry name" value="MFS sugar transporter protein"/>
    <property type="match status" value="1"/>
</dbReference>
<evidence type="ECO:0000256" key="1">
    <source>
        <dbReference type="ARBA" id="ARBA00004141"/>
    </source>
</evidence>
<dbReference type="InterPro" id="IPR020846">
    <property type="entry name" value="MFS_dom"/>
</dbReference>
<accession>A0A812K6S2</accession>
<evidence type="ECO:0000256" key="10">
    <source>
        <dbReference type="ARBA" id="ARBA00023136"/>
    </source>
</evidence>
<keyword evidence="6 19" id="KW-0812">Transmembrane</keyword>
<dbReference type="GO" id="GO:0046872">
    <property type="term" value="F:metal ion binding"/>
    <property type="evidence" value="ECO:0007669"/>
    <property type="project" value="UniProtKB-KW"/>
</dbReference>
<feature type="transmembrane region" description="Helical" evidence="19">
    <location>
        <begin position="1245"/>
        <end position="1268"/>
    </location>
</feature>
<feature type="binding site" evidence="18">
    <location>
        <position position="339"/>
    </location>
    <ligand>
        <name>Fe cation</name>
        <dbReference type="ChEBI" id="CHEBI:24875"/>
        <note>catalytic</note>
    </ligand>
</feature>
<comment type="subcellular location">
    <subcellularLocation>
        <location evidence="1">Membrane</location>
        <topology evidence="1">Multi-pass membrane protein</topology>
    </subcellularLocation>
</comment>
<feature type="transmembrane region" description="Helical" evidence="19">
    <location>
        <begin position="757"/>
        <end position="780"/>
    </location>
</feature>
<feature type="transmembrane region" description="Helical" evidence="19">
    <location>
        <begin position="608"/>
        <end position="630"/>
    </location>
</feature>
<dbReference type="GO" id="GO:0005351">
    <property type="term" value="F:carbohydrate:proton symporter activity"/>
    <property type="evidence" value="ECO:0007669"/>
    <property type="project" value="TreeGrafter"/>
</dbReference>